<feature type="region of interest" description="Disordered" evidence="1">
    <location>
        <begin position="725"/>
        <end position="760"/>
    </location>
</feature>
<evidence type="ECO:0000259" key="3">
    <source>
        <dbReference type="PROSITE" id="PS50835"/>
    </source>
</evidence>
<keyword evidence="4" id="KW-1185">Reference proteome</keyword>
<keyword evidence="2" id="KW-0472">Membrane</keyword>
<feature type="region of interest" description="Disordered" evidence="1">
    <location>
        <begin position="443"/>
        <end position="523"/>
    </location>
</feature>
<dbReference type="InterPro" id="IPR003599">
    <property type="entry name" value="Ig_sub"/>
</dbReference>
<reference evidence="5" key="1">
    <citation type="submission" date="2025-08" db="UniProtKB">
        <authorList>
            <consortium name="RefSeq"/>
        </authorList>
    </citation>
    <scope>IDENTIFICATION</scope>
</reference>
<gene>
    <name evidence="5" type="primary">LOC108675156</name>
</gene>
<dbReference type="InterPro" id="IPR036179">
    <property type="entry name" value="Ig-like_dom_sf"/>
</dbReference>
<accession>A0A8B7P0N0</accession>
<keyword evidence="2" id="KW-1133">Transmembrane helix</keyword>
<dbReference type="Pfam" id="PF13895">
    <property type="entry name" value="Ig_2"/>
    <property type="match status" value="1"/>
</dbReference>
<dbReference type="InterPro" id="IPR013783">
    <property type="entry name" value="Ig-like_fold"/>
</dbReference>
<dbReference type="PANTHER" id="PTHR23278:SF19">
    <property type="entry name" value="OBSCURIN"/>
    <property type="match status" value="1"/>
</dbReference>
<dbReference type="KEGG" id="hazt:108675156"/>
<dbReference type="Proteomes" id="UP000694843">
    <property type="component" value="Unplaced"/>
</dbReference>
<evidence type="ECO:0000256" key="2">
    <source>
        <dbReference type="SAM" id="Phobius"/>
    </source>
</evidence>
<dbReference type="InterPro" id="IPR003598">
    <property type="entry name" value="Ig_sub2"/>
</dbReference>
<evidence type="ECO:0000256" key="1">
    <source>
        <dbReference type="SAM" id="MobiDB-lite"/>
    </source>
</evidence>
<dbReference type="Pfam" id="PF13927">
    <property type="entry name" value="Ig_3"/>
    <property type="match status" value="1"/>
</dbReference>
<feature type="domain" description="Ig-like" evidence="3">
    <location>
        <begin position="147"/>
        <end position="238"/>
    </location>
</feature>
<organism evidence="4 5">
    <name type="scientific">Hyalella azteca</name>
    <name type="common">Amphipod</name>
    <dbReference type="NCBI Taxonomy" id="294128"/>
    <lineage>
        <taxon>Eukaryota</taxon>
        <taxon>Metazoa</taxon>
        <taxon>Ecdysozoa</taxon>
        <taxon>Arthropoda</taxon>
        <taxon>Crustacea</taxon>
        <taxon>Multicrustacea</taxon>
        <taxon>Malacostraca</taxon>
        <taxon>Eumalacostraca</taxon>
        <taxon>Peracarida</taxon>
        <taxon>Amphipoda</taxon>
        <taxon>Senticaudata</taxon>
        <taxon>Talitrida</taxon>
        <taxon>Talitroidea</taxon>
        <taxon>Hyalellidae</taxon>
        <taxon>Hyalella</taxon>
    </lineage>
</organism>
<proteinExistence type="predicted"/>
<evidence type="ECO:0000313" key="5">
    <source>
        <dbReference type="RefSeq" id="XP_018018636.1"/>
    </source>
</evidence>
<feature type="region of interest" description="Disordered" evidence="1">
    <location>
        <begin position="671"/>
        <end position="696"/>
    </location>
</feature>
<feature type="transmembrane region" description="Helical" evidence="2">
    <location>
        <begin position="355"/>
        <end position="377"/>
    </location>
</feature>
<dbReference type="Gene3D" id="2.60.40.10">
    <property type="entry name" value="Immunoglobulins"/>
    <property type="match status" value="3"/>
</dbReference>
<evidence type="ECO:0000313" key="4">
    <source>
        <dbReference type="Proteomes" id="UP000694843"/>
    </source>
</evidence>
<dbReference type="PROSITE" id="PS50835">
    <property type="entry name" value="IG_LIKE"/>
    <property type="match status" value="2"/>
</dbReference>
<dbReference type="SMART" id="SM00408">
    <property type="entry name" value="IGc2"/>
    <property type="match status" value="1"/>
</dbReference>
<dbReference type="AlphaFoldDB" id="A0A8B7P0N0"/>
<dbReference type="InterPro" id="IPR007110">
    <property type="entry name" value="Ig-like_dom"/>
</dbReference>
<name>A0A8B7P0N0_HYAAZ</name>
<protein>
    <submittedName>
        <fullName evidence="5">Uncharacterized protein LOC108675156</fullName>
    </submittedName>
</protein>
<dbReference type="SUPFAM" id="SSF48726">
    <property type="entry name" value="Immunoglobulin"/>
    <property type="match status" value="2"/>
</dbReference>
<dbReference type="RefSeq" id="XP_018018636.1">
    <property type="nucleotide sequence ID" value="XM_018163147.2"/>
</dbReference>
<dbReference type="OrthoDB" id="5843397at2759"/>
<dbReference type="SMART" id="SM00409">
    <property type="entry name" value="IG"/>
    <property type="match status" value="2"/>
</dbReference>
<dbReference type="GeneID" id="108675156"/>
<sequence>MNNGNLTTGSVKFVPQMNDDGQTFSCRAVNPEIHHTPLQESTTLTVLYAPRVNLSLGKPLRADDIKEGDDVYFECSVLANPGVQHISWYHNGEVVVAQKWSGPIIQGRALVLQKVDRTRAGRYTCAAENSQGRGVSNPADLNVMYKPVCAAPHRRTQSVQKQGSAKVICEVEAYPPQVNFTWKFNGSSEGEALPLESIENHGTISALNYTTAMEQDFGTLLCWATNAIGSQRKPCVIHLVPQARPPNVPAAPINCSIANQSSEAISVVCAPAEEMSTEEITYIMEAWVQNRLIQNTSNSRPEWWVGGLQSGTGVRLSIRSVASSGASLPVTLEADIMKVAEKRMGPPEEISMPPVIGAVIGGVGVVVLLLALGLLLARYAPKCCASRADTDRIPNTPPPHPRAGKDIALTSLKCAAENNENIKISKARGNFVSSSSLEEEGSLMRACPSVESKASEVSGASSVSRDEGRGLQRSSGQTEETKQFAAAEADGLHNNPDLVLGTDSSVGVRHSSFPHHNQPSAADRQTAFGGQQMDCGVGRTMFQSPLQAPSSMAANVSQDQLLHQAHHTTQPHHQHVLFLKHQQISTQHHGPQTGSFLLLNKSHDGRADDRIIMTSNNGNQMMTNEKQNINQQRKFPSHAMAFGPNQYRQNSQPKFLHDNCSDDFSCPSGSYSVSASLRQQPQQHPDRLGSTSSSSLHDISCLHQQLPPMLPSCISPPVGLKYRGFPAGSERSSGGTVSSVPTSSTDGRGNPKASITSLSKSSAPVTHYATLGRKPILKNPMITPLAVRTGVGDFLSGKHQESAV</sequence>
<dbReference type="PANTHER" id="PTHR23278">
    <property type="entry name" value="SIDESTEP PROTEIN"/>
    <property type="match status" value="1"/>
</dbReference>
<feature type="compositionally biased region" description="Low complexity" evidence="1">
    <location>
        <begin position="732"/>
        <end position="745"/>
    </location>
</feature>
<feature type="domain" description="Ig-like" evidence="3">
    <location>
        <begin position="50"/>
        <end position="142"/>
    </location>
</feature>
<keyword evidence="2" id="KW-0812">Transmembrane</keyword>